<evidence type="ECO:0000313" key="1">
    <source>
        <dbReference type="EMBL" id="KAJ0088386.1"/>
    </source>
</evidence>
<keyword evidence="2" id="KW-1185">Reference proteome</keyword>
<comment type="caution">
    <text evidence="1">The sequence shown here is derived from an EMBL/GenBank/DDBJ whole genome shotgun (WGS) entry which is preliminary data.</text>
</comment>
<reference evidence="2" key="1">
    <citation type="journal article" date="2023" name="G3 (Bethesda)">
        <title>Genome assembly and association tests identify interacting loci associated with vigor, precocity, and sex in interspecific pistachio rootstocks.</title>
        <authorList>
            <person name="Palmer W."/>
            <person name="Jacygrad E."/>
            <person name="Sagayaradj S."/>
            <person name="Cavanaugh K."/>
            <person name="Han R."/>
            <person name="Bertier L."/>
            <person name="Beede B."/>
            <person name="Kafkas S."/>
            <person name="Golino D."/>
            <person name="Preece J."/>
            <person name="Michelmore R."/>
        </authorList>
    </citation>
    <scope>NUCLEOTIDE SEQUENCE [LARGE SCALE GENOMIC DNA]</scope>
</reference>
<proteinExistence type="predicted"/>
<organism evidence="1 2">
    <name type="scientific">Pistacia atlantica</name>
    <dbReference type="NCBI Taxonomy" id="434234"/>
    <lineage>
        <taxon>Eukaryota</taxon>
        <taxon>Viridiplantae</taxon>
        <taxon>Streptophyta</taxon>
        <taxon>Embryophyta</taxon>
        <taxon>Tracheophyta</taxon>
        <taxon>Spermatophyta</taxon>
        <taxon>Magnoliopsida</taxon>
        <taxon>eudicotyledons</taxon>
        <taxon>Gunneridae</taxon>
        <taxon>Pentapetalae</taxon>
        <taxon>rosids</taxon>
        <taxon>malvids</taxon>
        <taxon>Sapindales</taxon>
        <taxon>Anacardiaceae</taxon>
        <taxon>Pistacia</taxon>
    </lineage>
</organism>
<sequence length="397" mass="44001">MAQPSSLLQPAPPAPNAYSSPVSVIGPQFCAPYPVDLSIVRKVLTLSDGNFAVTDVNGNMLFKVKGKVLSLHDNRVLLDSAGNPLVTIRRKIMSLHEKWHVFRGESTDFKDLLFTVGRSSVIQLKTTLNVYLASNTKEDVCDFKVKGSWLERACVVYAGESSTIVAQMHKKHTVGSVLVGKDKFMVTVYPNIDYAFIVALIVILDAINADDDVDVSLEQRKKPKVYTVPFFLHISWHNQVPSSDAASAKNPVVRRVLLDGAGNPIATLRQKVMTAHYKWQIFKGESTEAEDLLFSAKTSSILQLKTKLDVFLGSNTKEEVCDFKVKGSWLDRSCVVYAGDSDTIIAQMHKKHTAESILIGKEKDNFMVTVYPNIDYAFIVALIVILDEINHAGQNQN</sequence>
<protein>
    <submittedName>
        <fullName evidence="1">Uncharacterized protein</fullName>
    </submittedName>
</protein>
<name>A0ACC1ANX1_9ROSI</name>
<dbReference type="Proteomes" id="UP001164250">
    <property type="component" value="Chromosome 9"/>
</dbReference>
<accession>A0ACC1ANX1</accession>
<evidence type="ECO:0000313" key="2">
    <source>
        <dbReference type="Proteomes" id="UP001164250"/>
    </source>
</evidence>
<gene>
    <name evidence="1" type="ORF">Patl1_31489</name>
</gene>
<dbReference type="EMBL" id="CM047905">
    <property type="protein sequence ID" value="KAJ0088386.1"/>
    <property type="molecule type" value="Genomic_DNA"/>
</dbReference>